<sequence>MSPYLTGNGGGSSCGSGSGAALGALPFAISEETWGSIVSPCRENHISGHLTSYGVFSRGGASILSPTMDHFGFHSRWIKDYGVILNAGRTGADPLDADSTARPPPPFQQR</sequence>
<proteinExistence type="predicted"/>
<evidence type="ECO:0000313" key="4">
    <source>
        <dbReference type="Proteomes" id="UP000013827"/>
    </source>
</evidence>
<dbReference type="PaxDb" id="2903-EOD17193"/>
<dbReference type="EnsemblProtists" id="EOD17193">
    <property type="protein sequence ID" value="EOD17193"/>
    <property type="gene ID" value="EMIHUDRAFT_244295"/>
</dbReference>
<accession>A0A0D3J108</accession>
<dbReference type="SUPFAM" id="SSF75304">
    <property type="entry name" value="Amidase signature (AS) enzymes"/>
    <property type="match status" value="1"/>
</dbReference>
<reference evidence="4" key="1">
    <citation type="journal article" date="2013" name="Nature">
        <title>Pan genome of the phytoplankton Emiliania underpins its global distribution.</title>
        <authorList>
            <person name="Read B.A."/>
            <person name="Kegel J."/>
            <person name="Klute M.J."/>
            <person name="Kuo A."/>
            <person name="Lefebvre S.C."/>
            <person name="Maumus F."/>
            <person name="Mayer C."/>
            <person name="Miller J."/>
            <person name="Monier A."/>
            <person name="Salamov A."/>
            <person name="Young J."/>
            <person name="Aguilar M."/>
            <person name="Claverie J.M."/>
            <person name="Frickenhaus S."/>
            <person name="Gonzalez K."/>
            <person name="Herman E.K."/>
            <person name="Lin Y.C."/>
            <person name="Napier J."/>
            <person name="Ogata H."/>
            <person name="Sarno A.F."/>
            <person name="Shmutz J."/>
            <person name="Schroeder D."/>
            <person name="de Vargas C."/>
            <person name="Verret F."/>
            <person name="von Dassow P."/>
            <person name="Valentin K."/>
            <person name="Van de Peer Y."/>
            <person name="Wheeler G."/>
            <person name="Dacks J.B."/>
            <person name="Delwiche C.F."/>
            <person name="Dyhrman S.T."/>
            <person name="Glockner G."/>
            <person name="John U."/>
            <person name="Richards T."/>
            <person name="Worden A.Z."/>
            <person name="Zhang X."/>
            <person name="Grigoriev I.V."/>
            <person name="Allen A.E."/>
            <person name="Bidle K."/>
            <person name="Borodovsky M."/>
            <person name="Bowler C."/>
            <person name="Brownlee C."/>
            <person name="Cock J.M."/>
            <person name="Elias M."/>
            <person name="Gladyshev V.N."/>
            <person name="Groth M."/>
            <person name="Guda C."/>
            <person name="Hadaegh A."/>
            <person name="Iglesias-Rodriguez M.D."/>
            <person name="Jenkins J."/>
            <person name="Jones B.M."/>
            <person name="Lawson T."/>
            <person name="Leese F."/>
            <person name="Lindquist E."/>
            <person name="Lobanov A."/>
            <person name="Lomsadze A."/>
            <person name="Malik S.B."/>
            <person name="Marsh M.E."/>
            <person name="Mackinder L."/>
            <person name="Mock T."/>
            <person name="Mueller-Roeber B."/>
            <person name="Pagarete A."/>
            <person name="Parker M."/>
            <person name="Probert I."/>
            <person name="Quesneville H."/>
            <person name="Raines C."/>
            <person name="Rensing S.A."/>
            <person name="Riano-Pachon D.M."/>
            <person name="Richier S."/>
            <person name="Rokitta S."/>
            <person name="Shiraiwa Y."/>
            <person name="Soanes D.M."/>
            <person name="van der Giezen M."/>
            <person name="Wahlund T.M."/>
            <person name="Williams B."/>
            <person name="Wilson W."/>
            <person name="Wolfe G."/>
            <person name="Wurch L.L."/>
        </authorList>
    </citation>
    <scope>NUCLEOTIDE SEQUENCE</scope>
</reference>
<dbReference type="PANTHER" id="PTHR42678:SF34">
    <property type="entry name" value="OS04G0183300 PROTEIN"/>
    <property type="match status" value="1"/>
</dbReference>
<reference evidence="3" key="2">
    <citation type="submission" date="2024-10" db="UniProtKB">
        <authorList>
            <consortium name="EnsemblProtists"/>
        </authorList>
    </citation>
    <scope>IDENTIFICATION</scope>
</reference>
<dbReference type="KEGG" id="ehx:EMIHUDRAFT_244295"/>
<dbReference type="PANTHER" id="PTHR42678">
    <property type="entry name" value="AMIDASE"/>
    <property type="match status" value="1"/>
</dbReference>
<dbReference type="InterPro" id="IPR036928">
    <property type="entry name" value="AS_sf"/>
</dbReference>
<dbReference type="Gene3D" id="3.90.1300.10">
    <property type="entry name" value="Amidase signature (AS) domain"/>
    <property type="match status" value="1"/>
</dbReference>
<dbReference type="GeneID" id="17263357"/>
<dbReference type="HOGENOM" id="CLU_2175825_0_0_1"/>
<organism evidence="3 4">
    <name type="scientific">Emiliania huxleyi (strain CCMP1516)</name>
    <dbReference type="NCBI Taxonomy" id="280463"/>
    <lineage>
        <taxon>Eukaryota</taxon>
        <taxon>Haptista</taxon>
        <taxon>Haptophyta</taxon>
        <taxon>Prymnesiophyceae</taxon>
        <taxon>Isochrysidales</taxon>
        <taxon>Noelaerhabdaceae</taxon>
        <taxon>Emiliania</taxon>
    </lineage>
</organism>
<feature type="domain" description="Amidase" evidence="2">
    <location>
        <begin position="9"/>
        <end position="104"/>
    </location>
</feature>
<dbReference type="Pfam" id="PF01425">
    <property type="entry name" value="Amidase"/>
    <property type="match status" value="1"/>
</dbReference>
<evidence type="ECO:0000313" key="3">
    <source>
        <dbReference type="EnsemblProtists" id="EOD17193"/>
    </source>
</evidence>
<evidence type="ECO:0000256" key="1">
    <source>
        <dbReference type="SAM" id="MobiDB-lite"/>
    </source>
</evidence>
<dbReference type="Proteomes" id="UP000013827">
    <property type="component" value="Unassembled WGS sequence"/>
</dbReference>
<dbReference type="STRING" id="2903.R1C3Q4"/>
<evidence type="ECO:0000259" key="2">
    <source>
        <dbReference type="Pfam" id="PF01425"/>
    </source>
</evidence>
<protein>
    <recommendedName>
        <fullName evidence="2">Amidase domain-containing protein</fullName>
    </recommendedName>
</protein>
<keyword evidence="4" id="KW-1185">Reference proteome</keyword>
<dbReference type="InterPro" id="IPR023631">
    <property type="entry name" value="Amidase_dom"/>
</dbReference>
<name>A0A0D3J108_EMIH1</name>
<feature type="region of interest" description="Disordered" evidence="1">
    <location>
        <begin position="91"/>
        <end position="110"/>
    </location>
</feature>
<dbReference type="RefSeq" id="XP_005769622.1">
    <property type="nucleotide sequence ID" value="XM_005769565.1"/>
</dbReference>
<dbReference type="AlphaFoldDB" id="A0A0D3J108"/>